<dbReference type="InterPro" id="IPR001304">
    <property type="entry name" value="C-type_lectin-like"/>
</dbReference>
<dbReference type="InterPro" id="IPR016186">
    <property type="entry name" value="C-type_lectin-like/link_sf"/>
</dbReference>
<evidence type="ECO:0000259" key="2">
    <source>
        <dbReference type="PROSITE" id="PS50041"/>
    </source>
</evidence>
<dbReference type="RefSeq" id="XP_047741507.1">
    <property type="nucleotide sequence ID" value="XM_047885551.1"/>
</dbReference>
<feature type="chain" id="PRO_5037294849" evidence="1">
    <location>
        <begin position="26"/>
        <end position="279"/>
    </location>
</feature>
<dbReference type="AlphaFoldDB" id="A0A979FXS1"/>
<evidence type="ECO:0000313" key="3">
    <source>
        <dbReference type="Proteomes" id="UP000694843"/>
    </source>
</evidence>
<keyword evidence="3" id="KW-1185">Reference proteome</keyword>
<evidence type="ECO:0000313" key="4">
    <source>
        <dbReference type="RefSeq" id="XP_047741507.1"/>
    </source>
</evidence>
<reference evidence="4" key="1">
    <citation type="submission" date="2025-08" db="UniProtKB">
        <authorList>
            <consortium name="RefSeq"/>
        </authorList>
    </citation>
    <scope>IDENTIFICATION</scope>
    <source>
        <tissue evidence="4">Whole organism</tissue>
    </source>
</reference>
<gene>
    <name evidence="4" type="primary">LOC125179519</name>
</gene>
<evidence type="ECO:0000256" key="1">
    <source>
        <dbReference type="SAM" id="SignalP"/>
    </source>
</evidence>
<dbReference type="GeneID" id="125179519"/>
<feature type="signal peptide" evidence="1">
    <location>
        <begin position="1"/>
        <end position="25"/>
    </location>
</feature>
<dbReference type="Gene3D" id="3.10.100.10">
    <property type="entry name" value="Mannose-Binding Protein A, subunit A"/>
    <property type="match status" value="1"/>
</dbReference>
<accession>A0A979FXS1</accession>
<dbReference type="SUPFAM" id="SSF56436">
    <property type="entry name" value="C-type lectin-like"/>
    <property type="match status" value="1"/>
</dbReference>
<protein>
    <submittedName>
        <fullName evidence="4">Uncharacterized protein LOC125179519</fullName>
    </submittedName>
</protein>
<dbReference type="CDD" id="cd00037">
    <property type="entry name" value="CLECT"/>
    <property type="match status" value="1"/>
</dbReference>
<dbReference type="InterPro" id="IPR016187">
    <property type="entry name" value="CTDL_fold"/>
</dbReference>
<dbReference type="PROSITE" id="PS50041">
    <property type="entry name" value="C_TYPE_LECTIN_2"/>
    <property type="match status" value="1"/>
</dbReference>
<dbReference type="KEGG" id="hazt:125179519"/>
<dbReference type="OrthoDB" id="6377764at2759"/>
<dbReference type="Proteomes" id="UP000694843">
    <property type="component" value="Unplaced"/>
</dbReference>
<organism evidence="3 4">
    <name type="scientific">Hyalella azteca</name>
    <name type="common">Amphipod</name>
    <dbReference type="NCBI Taxonomy" id="294128"/>
    <lineage>
        <taxon>Eukaryota</taxon>
        <taxon>Metazoa</taxon>
        <taxon>Ecdysozoa</taxon>
        <taxon>Arthropoda</taxon>
        <taxon>Crustacea</taxon>
        <taxon>Multicrustacea</taxon>
        <taxon>Malacostraca</taxon>
        <taxon>Eumalacostraca</taxon>
        <taxon>Peracarida</taxon>
        <taxon>Amphipoda</taxon>
        <taxon>Senticaudata</taxon>
        <taxon>Talitrida</taxon>
        <taxon>Talitroidea</taxon>
        <taxon>Hyalellidae</taxon>
        <taxon>Hyalella</taxon>
    </lineage>
</organism>
<dbReference type="SMART" id="SM00034">
    <property type="entry name" value="CLECT"/>
    <property type="match status" value="1"/>
</dbReference>
<name>A0A979FXS1_HYAAZ</name>
<keyword evidence="1" id="KW-0732">Signal</keyword>
<feature type="domain" description="C-type lectin" evidence="2">
    <location>
        <begin position="152"/>
        <end position="273"/>
    </location>
</feature>
<sequence>MLKVSVRVIVAVLALVISLLDFCASTEKIPRKWATFSANITGLSRYNVSNVDVKEEILCSILATKDGLATNLFCFGPKGCVFGQVYLPDVEGEQTPDYSCYYSQVCLHDNKTLHEGEVVPSPICLTCTKRGMVNLTNDVPPLTSCTPPFVQHPFGCMYFNLKTMTLCEARAYCQSLGAQLASPTTHDNFLALVAYLLATYGTTYQKPFWAGVYYINGNHSYESNGRWPGPDGQYEWFADQPNYGGQDCVRFSFPTTYRLADDFCTSKNAVICHAWNLEI</sequence>
<proteinExistence type="predicted"/>
<dbReference type="Pfam" id="PF00059">
    <property type="entry name" value="Lectin_C"/>
    <property type="match status" value="1"/>
</dbReference>